<evidence type="ECO:0000256" key="1">
    <source>
        <dbReference type="SAM" id="MobiDB-lite"/>
    </source>
</evidence>
<keyword evidence="3" id="KW-1185">Reference proteome</keyword>
<protein>
    <submittedName>
        <fullName evidence="2">Uncharacterized protein</fullName>
    </submittedName>
</protein>
<dbReference type="AlphaFoldDB" id="A0A2J6RR38"/>
<proteinExistence type="predicted"/>
<sequence>MGLSYYECSRRRPKTRPYFVAAFPIDPQAKLYNPNLPTQFQYLSVKAYVDTAAGCNAVSSQFANSIGLPIRRYRQPKRIPVPGGFIISIGTTAAPFQYEGKQRWLSKHQVSRPRVGKPWLKLQRSWTPRRFWVDVAEYETPDTDSDSNDPEPDEPWLQFEDVRQPKEMLLEVIEDCPRPLILGAEFIHKFEIFAKRRFRVSPAGLPSESPRRRRSHHSGSSRHSRGSRSSRGSLGRGWLHNIIDRQRYRLGLIR</sequence>
<accession>A0A2J6RR38</accession>
<organism evidence="2 3">
    <name type="scientific">Hyaloscypha variabilis (strain UAMH 11265 / GT02V1 / F)</name>
    <name type="common">Meliniomyces variabilis</name>
    <dbReference type="NCBI Taxonomy" id="1149755"/>
    <lineage>
        <taxon>Eukaryota</taxon>
        <taxon>Fungi</taxon>
        <taxon>Dikarya</taxon>
        <taxon>Ascomycota</taxon>
        <taxon>Pezizomycotina</taxon>
        <taxon>Leotiomycetes</taxon>
        <taxon>Helotiales</taxon>
        <taxon>Hyaloscyphaceae</taxon>
        <taxon>Hyaloscypha</taxon>
        <taxon>Hyaloscypha variabilis</taxon>
    </lineage>
</organism>
<evidence type="ECO:0000313" key="2">
    <source>
        <dbReference type="EMBL" id="PMD40972.1"/>
    </source>
</evidence>
<reference evidence="2 3" key="1">
    <citation type="submission" date="2016-04" db="EMBL/GenBank/DDBJ databases">
        <title>A degradative enzymes factory behind the ericoid mycorrhizal symbiosis.</title>
        <authorList>
            <consortium name="DOE Joint Genome Institute"/>
            <person name="Martino E."/>
            <person name="Morin E."/>
            <person name="Grelet G."/>
            <person name="Kuo A."/>
            <person name="Kohler A."/>
            <person name="Daghino S."/>
            <person name="Barry K."/>
            <person name="Choi C."/>
            <person name="Cichocki N."/>
            <person name="Clum A."/>
            <person name="Copeland A."/>
            <person name="Hainaut M."/>
            <person name="Haridas S."/>
            <person name="Labutti K."/>
            <person name="Lindquist E."/>
            <person name="Lipzen A."/>
            <person name="Khouja H.-R."/>
            <person name="Murat C."/>
            <person name="Ohm R."/>
            <person name="Olson A."/>
            <person name="Spatafora J."/>
            <person name="Veneault-Fourrey C."/>
            <person name="Henrissat B."/>
            <person name="Grigoriev I."/>
            <person name="Martin F."/>
            <person name="Perotto S."/>
        </authorList>
    </citation>
    <scope>NUCLEOTIDE SEQUENCE [LARGE SCALE GENOMIC DNA]</scope>
    <source>
        <strain evidence="2 3">F</strain>
    </source>
</reference>
<gene>
    <name evidence="2" type="ORF">L207DRAFT_347741</name>
</gene>
<feature type="region of interest" description="Disordered" evidence="1">
    <location>
        <begin position="203"/>
        <end position="233"/>
    </location>
</feature>
<evidence type="ECO:0000313" key="3">
    <source>
        <dbReference type="Proteomes" id="UP000235786"/>
    </source>
</evidence>
<feature type="compositionally biased region" description="Basic residues" evidence="1">
    <location>
        <begin position="211"/>
        <end position="228"/>
    </location>
</feature>
<dbReference type="OrthoDB" id="10401110at2759"/>
<name>A0A2J6RR38_HYAVF</name>
<dbReference type="EMBL" id="KZ613945">
    <property type="protein sequence ID" value="PMD40972.1"/>
    <property type="molecule type" value="Genomic_DNA"/>
</dbReference>
<dbReference type="Proteomes" id="UP000235786">
    <property type="component" value="Unassembled WGS sequence"/>
</dbReference>